<evidence type="ECO:0000256" key="3">
    <source>
        <dbReference type="ARBA" id="ARBA00022525"/>
    </source>
</evidence>
<dbReference type="EMBL" id="UYSL01022820">
    <property type="protein sequence ID" value="VDL81198.1"/>
    <property type="molecule type" value="Genomic_DNA"/>
</dbReference>
<protein>
    <submittedName>
        <fullName evidence="8">Transthyretin-like family protein</fullName>
    </submittedName>
</protein>
<keyword evidence="3" id="KW-0964">Secreted</keyword>
<evidence type="ECO:0000256" key="5">
    <source>
        <dbReference type="SAM" id="SignalP"/>
    </source>
</evidence>
<proteinExistence type="inferred from homology"/>
<evidence type="ECO:0000313" key="6">
    <source>
        <dbReference type="EMBL" id="VDL81198.1"/>
    </source>
</evidence>
<gene>
    <name evidence="6" type="ORF">NBR_LOCUS17541</name>
</gene>
<dbReference type="GO" id="GO:0009986">
    <property type="term" value="C:cell surface"/>
    <property type="evidence" value="ECO:0007669"/>
    <property type="project" value="InterPro"/>
</dbReference>
<dbReference type="GO" id="GO:0005576">
    <property type="term" value="C:extracellular region"/>
    <property type="evidence" value="ECO:0007669"/>
    <property type="project" value="UniProtKB-SubCell"/>
</dbReference>
<evidence type="ECO:0000256" key="2">
    <source>
        <dbReference type="ARBA" id="ARBA00010112"/>
    </source>
</evidence>
<dbReference type="OMA" id="AANNCAW"/>
<evidence type="ECO:0000256" key="4">
    <source>
        <dbReference type="ARBA" id="ARBA00022729"/>
    </source>
</evidence>
<keyword evidence="7" id="KW-1185">Reference proteome</keyword>
<dbReference type="InterPro" id="IPR038479">
    <property type="entry name" value="Transthyretin-like_sf"/>
</dbReference>
<dbReference type="InterPro" id="IPR001534">
    <property type="entry name" value="Transthyretin-like"/>
</dbReference>
<comment type="subcellular location">
    <subcellularLocation>
        <location evidence="1">Secreted</location>
    </subcellularLocation>
</comment>
<keyword evidence="4 5" id="KW-0732">Signal</keyword>
<feature type="signal peptide" evidence="5">
    <location>
        <begin position="1"/>
        <end position="15"/>
    </location>
</feature>
<evidence type="ECO:0000313" key="8">
    <source>
        <dbReference type="WBParaSite" id="NBR_0001754001-mRNA-1"/>
    </source>
</evidence>
<dbReference type="PANTHER" id="PTHR21700">
    <property type="entry name" value="TRANSTHYRETIN-LIKE FAMILY PROTEIN-RELATED"/>
    <property type="match status" value="1"/>
</dbReference>
<name>A0A0N4YKH2_NIPBR</name>
<feature type="chain" id="PRO_5043125975" evidence="5">
    <location>
        <begin position="16"/>
        <end position="133"/>
    </location>
</feature>
<dbReference type="Gene3D" id="2.60.40.3330">
    <property type="match status" value="1"/>
</dbReference>
<sequence length="133" mass="15114">MLFLSLLSIVGVVSASTECVWAMGKLACNKNQTRVKNAIVELPFVDLLFPDDKAGMSMVDEEDGIFKVEGCASDFDWLGPLLKNPPEFYFKIRHSCNGDKEEEKTVYPPDMKVFVPLTMDHFMDHPIELDDFY</sequence>
<reference evidence="8" key="1">
    <citation type="submission" date="2017-02" db="UniProtKB">
        <authorList>
            <consortium name="WormBaseParasite"/>
        </authorList>
    </citation>
    <scope>IDENTIFICATION</scope>
</reference>
<organism evidence="8">
    <name type="scientific">Nippostrongylus brasiliensis</name>
    <name type="common">Rat hookworm</name>
    <dbReference type="NCBI Taxonomy" id="27835"/>
    <lineage>
        <taxon>Eukaryota</taxon>
        <taxon>Metazoa</taxon>
        <taxon>Ecdysozoa</taxon>
        <taxon>Nematoda</taxon>
        <taxon>Chromadorea</taxon>
        <taxon>Rhabditida</taxon>
        <taxon>Rhabditina</taxon>
        <taxon>Rhabditomorpha</taxon>
        <taxon>Strongyloidea</taxon>
        <taxon>Heligmosomidae</taxon>
        <taxon>Nippostrongylus</taxon>
    </lineage>
</organism>
<dbReference type="Proteomes" id="UP000271162">
    <property type="component" value="Unassembled WGS sequence"/>
</dbReference>
<accession>A0A0N4YKH2</accession>
<dbReference type="PANTHER" id="PTHR21700:SF25">
    <property type="entry name" value="TRANSTHYRETIN-LIKE FAMILY PROTEIN"/>
    <property type="match status" value="1"/>
</dbReference>
<evidence type="ECO:0000313" key="7">
    <source>
        <dbReference type="Proteomes" id="UP000271162"/>
    </source>
</evidence>
<comment type="similarity">
    <text evidence="2">Belongs to the nematode transthyretin-like family.</text>
</comment>
<reference evidence="6 7" key="2">
    <citation type="submission" date="2018-11" db="EMBL/GenBank/DDBJ databases">
        <authorList>
            <consortium name="Pathogen Informatics"/>
        </authorList>
    </citation>
    <scope>NUCLEOTIDE SEQUENCE [LARGE SCALE GENOMIC DNA]</scope>
</reference>
<dbReference type="WBParaSite" id="NBR_0001754001-mRNA-1">
    <property type="protein sequence ID" value="NBR_0001754001-mRNA-1"/>
    <property type="gene ID" value="NBR_0001754001"/>
</dbReference>
<dbReference type="AlphaFoldDB" id="A0A0N4YKH2"/>
<evidence type="ECO:0000256" key="1">
    <source>
        <dbReference type="ARBA" id="ARBA00004613"/>
    </source>
</evidence>